<dbReference type="Proteomes" id="UP000823405">
    <property type="component" value="Unassembled WGS sequence"/>
</dbReference>
<evidence type="ECO:0000259" key="1">
    <source>
        <dbReference type="Pfam" id="PF25603"/>
    </source>
</evidence>
<reference evidence="2" key="1">
    <citation type="journal article" date="2020" name="Fungal Divers.">
        <title>Resolving the Mortierellaceae phylogeny through synthesis of multi-gene phylogenetics and phylogenomics.</title>
        <authorList>
            <person name="Vandepol N."/>
            <person name="Liber J."/>
            <person name="Desiro A."/>
            <person name="Na H."/>
            <person name="Kennedy M."/>
            <person name="Barry K."/>
            <person name="Grigoriev I.V."/>
            <person name="Miller A.N."/>
            <person name="O'Donnell K."/>
            <person name="Stajich J.E."/>
            <person name="Bonito G."/>
        </authorList>
    </citation>
    <scope>NUCLEOTIDE SEQUENCE</scope>
    <source>
        <strain evidence="2">NVP60</strain>
    </source>
</reference>
<dbReference type="AlphaFoldDB" id="A0A9P6QPB6"/>
<keyword evidence="3" id="KW-1185">Reference proteome</keyword>
<evidence type="ECO:0000313" key="2">
    <source>
        <dbReference type="EMBL" id="KAG0272470.1"/>
    </source>
</evidence>
<dbReference type="OrthoDB" id="71307at2759"/>
<feature type="domain" description="SPT23/MGA2-like DNA-binding" evidence="1">
    <location>
        <begin position="21"/>
        <end position="76"/>
    </location>
</feature>
<gene>
    <name evidence="2" type="ORF">BGZ97_010973</name>
</gene>
<evidence type="ECO:0000313" key="3">
    <source>
        <dbReference type="Proteomes" id="UP000823405"/>
    </source>
</evidence>
<dbReference type="Pfam" id="PF25603">
    <property type="entry name" value="SPT23_MGA2_DBD"/>
    <property type="match status" value="1"/>
</dbReference>
<protein>
    <recommendedName>
        <fullName evidence="1">SPT23/MGA2-like DNA-binding domain-containing protein</fullName>
    </recommendedName>
</protein>
<name>A0A9P6QPB6_9FUNG</name>
<accession>A0A9P6QPB6</accession>
<dbReference type="InterPro" id="IPR057962">
    <property type="entry name" value="SPT23_MGA2_DBD"/>
</dbReference>
<comment type="caution">
    <text evidence="2">The sequence shown here is derived from an EMBL/GenBank/DDBJ whole genome shotgun (WGS) entry which is preliminary data.</text>
</comment>
<organism evidence="2 3">
    <name type="scientific">Linnemannia gamsii</name>
    <dbReference type="NCBI Taxonomy" id="64522"/>
    <lineage>
        <taxon>Eukaryota</taxon>
        <taxon>Fungi</taxon>
        <taxon>Fungi incertae sedis</taxon>
        <taxon>Mucoromycota</taxon>
        <taxon>Mortierellomycotina</taxon>
        <taxon>Mortierellomycetes</taxon>
        <taxon>Mortierellales</taxon>
        <taxon>Mortierellaceae</taxon>
        <taxon>Linnemannia</taxon>
    </lineage>
</organism>
<proteinExistence type="predicted"/>
<sequence length="78" mass="9088">MQYAPFLLPPPPRRRAVPRNLQIEISGIPAENGKCRVETQLKIGLHLRSGNSPATEYKQLRLPRHYIAKEKHRMEKFN</sequence>
<feature type="non-terminal residue" evidence="2">
    <location>
        <position position="78"/>
    </location>
</feature>
<dbReference type="EMBL" id="JAAAIN010005940">
    <property type="protein sequence ID" value="KAG0272470.1"/>
    <property type="molecule type" value="Genomic_DNA"/>
</dbReference>